<comment type="subcellular location">
    <subcellularLocation>
        <location evidence="5">Cytoplasm</location>
    </subcellularLocation>
</comment>
<dbReference type="InterPro" id="IPR002676">
    <property type="entry name" value="RimM_N"/>
</dbReference>
<dbReference type="GO" id="GO:0042274">
    <property type="term" value="P:ribosomal small subunit biogenesis"/>
    <property type="evidence" value="ECO:0007669"/>
    <property type="project" value="UniProtKB-UniRule"/>
</dbReference>
<keyword evidence="9" id="KW-1185">Reference proteome</keyword>
<evidence type="ECO:0000256" key="5">
    <source>
        <dbReference type="HAMAP-Rule" id="MF_00014"/>
    </source>
</evidence>
<name>A0A839SUH4_9PROT</name>
<dbReference type="InterPro" id="IPR009000">
    <property type="entry name" value="Transl_B-barrel_sf"/>
</dbReference>
<dbReference type="Gene3D" id="2.40.30.60">
    <property type="entry name" value="RimM"/>
    <property type="match status" value="1"/>
</dbReference>
<evidence type="ECO:0000256" key="1">
    <source>
        <dbReference type="ARBA" id="ARBA00022490"/>
    </source>
</evidence>
<evidence type="ECO:0000256" key="3">
    <source>
        <dbReference type="ARBA" id="ARBA00022552"/>
    </source>
</evidence>
<dbReference type="InterPro" id="IPR011033">
    <property type="entry name" value="PRC_barrel-like_sf"/>
</dbReference>
<dbReference type="EMBL" id="JACHXA010000008">
    <property type="protein sequence ID" value="MBB3066467.1"/>
    <property type="molecule type" value="Genomic_DNA"/>
</dbReference>
<dbReference type="InterPro" id="IPR011961">
    <property type="entry name" value="RimM"/>
</dbReference>
<dbReference type="SUPFAM" id="SSF50447">
    <property type="entry name" value="Translation proteins"/>
    <property type="match status" value="1"/>
</dbReference>
<sequence length="173" mass="18285">MAAPENSADKRVCLGVIVAVHGVRGLVKVKPFTETPEALTAYGPLGDAAGVRSWQATLKGLQKGNALLALSGVETREAAEALKGLELYVPRNSLPEPAEEEVFYHDDLLGLAVEDGEGQVLGQVLSVQNFGAGDLLEVGEPGERSRFIPFTQAVVPTVDIALGRLVVDLPEET</sequence>
<dbReference type="AlphaFoldDB" id="A0A839SUH4"/>
<keyword evidence="3 5" id="KW-0698">rRNA processing</keyword>
<evidence type="ECO:0000313" key="9">
    <source>
        <dbReference type="Proteomes" id="UP000581135"/>
    </source>
</evidence>
<evidence type="ECO:0000313" key="8">
    <source>
        <dbReference type="EMBL" id="MBB3066467.1"/>
    </source>
</evidence>
<reference evidence="8 9" key="1">
    <citation type="submission" date="2020-08" db="EMBL/GenBank/DDBJ databases">
        <title>Genomic Encyclopedia of Type Strains, Phase III (KMG-III): the genomes of soil and plant-associated and newly described type strains.</title>
        <authorList>
            <person name="Whitman W."/>
        </authorList>
    </citation>
    <scope>NUCLEOTIDE SEQUENCE [LARGE SCALE GENOMIC DNA]</scope>
    <source>
        <strain evidence="8 9">CECT 8803</strain>
    </source>
</reference>
<feature type="domain" description="RimM N-terminal" evidence="6">
    <location>
        <begin position="14"/>
        <end position="92"/>
    </location>
</feature>
<comment type="subunit">
    <text evidence="5">Binds ribosomal protein uS19.</text>
</comment>
<keyword evidence="4 5" id="KW-0143">Chaperone</keyword>
<evidence type="ECO:0000259" key="6">
    <source>
        <dbReference type="Pfam" id="PF01782"/>
    </source>
</evidence>
<dbReference type="Pfam" id="PF24986">
    <property type="entry name" value="PRC_RimM"/>
    <property type="match status" value="1"/>
</dbReference>
<comment type="similarity">
    <text evidence="5">Belongs to the RimM family.</text>
</comment>
<comment type="function">
    <text evidence="5">An accessory protein needed during the final step in the assembly of 30S ribosomal subunit, possibly for assembly of the head region. Essential for efficient processing of 16S rRNA. May be needed both before and after RbfA during the maturation of 16S rRNA. It has affinity for free ribosomal 30S subunits but not for 70S ribosomes.</text>
</comment>
<protein>
    <recommendedName>
        <fullName evidence="5">Ribosome maturation factor RimM</fullName>
    </recommendedName>
</protein>
<dbReference type="Gene3D" id="2.30.30.240">
    <property type="entry name" value="PRC-barrel domain"/>
    <property type="match status" value="1"/>
</dbReference>
<dbReference type="SUPFAM" id="SSF50346">
    <property type="entry name" value="PRC-barrel domain"/>
    <property type="match status" value="1"/>
</dbReference>
<organism evidence="8 9">
    <name type="scientific">Limibacillus halophilus</name>
    <dbReference type="NCBI Taxonomy" id="1579333"/>
    <lineage>
        <taxon>Bacteria</taxon>
        <taxon>Pseudomonadati</taxon>
        <taxon>Pseudomonadota</taxon>
        <taxon>Alphaproteobacteria</taxon>
        <taxon>Rhodospirillales</taxon>
        <taxon>Rhodovibrionaceae</taxon>
        <taxon>Limibacillus</taxon>
    </lineage>
</organism>
<dbReference type="HAMAP" id="MF_00014">
    <property type="entry name" value="Ribosome_mat_RimM"/>
    <property type="match status" value="1"/>
</dbReference>
<dbReference type="InterPro" id="IPR036976">
    <property type="entry name" value="RimM_N_sf"/>
</dbReference>
<dbReference type="RefSeq" id="WP_183417278.1">
    <property type="nucleotide sequence ID" value="NZ_JACHXA010000008.1"/>
</dbReference>
<comment type="domain">
    <text evidence="5">The PRC barrel domain binds ribosomal protein uS19.</text>
</comment>
<dbReference type="Pfam" id="PF01782">
    <property type="entry name" value="RimM"/>
    <property type="match status" value="1"/>
</dbReference>
<dbReference type="Proteomes" id="UP000581135">
    <property type="component" value="Unassembled WGS sequence"/>
</dbReference>
<dbReference type="GO" id="GO:0006364">
    <property type="term" value="P:rRNA processing"/>
    <property type="evidence" value="ECO:0007669"/>
    <property type="project" value="UniProtKB-UniRule"/>
</dbReference>
<comment type="caution">
    <text evidence="8">The sequence shown here is derived from an EMBL/GenBank/DDBJ whole genome shotgun (WGS) entry which is preliminary data.</text>
</comment>
<evidence type="ECO:0000259" key="7">
    <source>
        <dbReference type="Pfam" id="PF24986"/>
    </source>
</evidence>
<dbReference type="GO" id="GO:0043022">
    <property type="term" value="F:ribosome binding"/>
    <property type="evidence" value="ECO:0007669"/>
    <property type="project" value="InterPro"/>
</dbReference>
<keyword evidence="2 5" id="KW-0690">Ribosome biogenesis</keyword>
<dbReference type="NCBIfam" id="TIGR02273">
    <property type="entry name" value="16S_RimM"/>
    <property type="match status" value="1"/>
</dbReference>
<dbReference type="GO" id="GO:0005840">
    <property type="term" value="C:ribosome"/>
    <property type="evidence" value="ECO:0007669"/>
    <property type="project" value="InterPro"/>
</dbReference>
<dbReference type="PANTHER" id="PTHR33692">
    <property type="entry name" value="RIBOSOME MATURATION FACTOR RIMM"/>
    <property type="match status" value="1"/>
</dbReference>
<evidence type="ECO:0000256" key="4">
    <source>
        <dbReference type="ARBA" id="ARBA00023186"/>
    </source>
</evidence>
<accession>A0A839SUH4</accession>
<feature type="domain" description="Ribosome maturation factor RimM PRC barrel" evidence="7">
    <location>
        <begin position="106"/>
        <end position="172"/>
    </location>
</feature>
<gene>
    <name evidence="5" type="primary">rimM</name>
    <name evidence="8" type="ORF">FHR98_002773</name>
</gene>
<dbReference type="GO" id="GO:0005737">
    <property type="term" value="C:cytoplasm"/>
    <property type="evidence" value="ECO:0007669"/>
    <property type="project" value="UniProtKB-SubCell"/>
</dbReference>
<proteinExistence type="inferred from homology"/>
<dbReference type="PANTHER" id="PTHR33692:SF1">
    <property type="entry name" value="RIBOSOME MATURATION FACTOR RIMM"/>
    <property type="match status" value="1"/>
</dbReference>
<dbReference type="InterPro" id="IPR056792">
    <property type="entry name" value="PRC_RimM"/>
</dbReference>
<keyword evidence="1 5" id="KW-0963">Cytoplasm</keyword>
<evidence type="ECO:0000256" key="2">
    <source>
        <dbReference type="ARBA" id="ARBA00022517"/>
    </source>
</evidence>